<evidence type="ECO:0000313" key="1">
    <source>
        <dbReference type="EMBL" id="PMP08446.1"/>
    </source>
</evidence>
<proteinExistence type="predicted"/>
<dbReference type="Proteomes" id="UP000235611">
    <property type="component" value="Unassembled WGS sequence"/>
</dbReference>
<accession>A0AAP8MU89</accession>
<reference evidence="2" key="1">
    <citation type="submission" date="2016-07" db="EMBL/GenBank/DDBJ databases">
        <title>Nontailed viruses are major unrecognized killers of bacteria in the ocean.</title>
        <authorList>
            <person name="Kauffman K."/>
            <person name="Hussain F."/>
            <person name="Yang J."/>
            <person name="Arevalo P."/>
            <person name="Brown J."/>
            <person name="Cutler M."/>
            <person name="Kelly L."/>
            <person name="Polz M.F."/>
        </authorList>
    </citation>
    <scope>NUCLEOTIDE SEQUENCE [LARGE SCALE GENOMIC DNA]</scope>
    <source>
        <strain evidence="2">10N.222.49.A5</strain>
    </source>
</reference>
<protein>
    <submittedName>
        <fullName evidence="1">Uncharacterized protein</fullName>
    </submittedName>
</protein>
<comment type="caution">
    <text evidence="1">The sequence shown here is derived from an EMBL/GenBank/DDBJ whole genome shotgun (WGS) entry which is preliminary data.</text>
</comment>
<dbReference type="EMBL" id="MDBO01000098">
    <property type="protein sequence ID" value="PMP08446.1"/>
    <property type="molecule type" value="Genomic_DNA"/>
</dbReference>
<dbReference type="AlphaFoldDB" id="A0AAP8MU89"/>
<name>A0AAP8MU89_9VIBR</name>
<organism evidence="1 2">
    <name type="scientific">Vibrio breoganii</name>
    <dbReference type="NCBI Taxonomy" id="553239"/>
    <lineage>
        <taxon>Bacteria</taxon>
        <taxon>Pseudomonadati</taxon>
        <taxon>Pseudomonadota</taxon>
        <taxon>Gammaproteobacteria</taxon>
        <taxon>Vibrionales</taxon>
        <taxon>Vibrionaceae</taxon>
        <taxon>Vibrio</taxon>
    </lineage>
</organism>
<sequence>MGRKNKRTNKKKSSFVADVSLPDLKSTDLAVRSRFNFSYLNELQDGAQSIAEWNQDGRKDASLEKLLSNLKDYSTYPLSHWINEGRLTIYGRFPREKSEFKHPVNVPHEVSWGRFRLAGKVRLAGFLIPSEFEDAEFITKSGKKVKYCTNTFYIVFLDKDHLFYKTEKRNT</sequence>
<gene>
    <name evidence="1" type="ORF">BCS93_03495</name>
</gene>
<evidence type="ECO:0000313" key="2">
    <source>
        <dbReference type="Proteomes" id="UP000235611"/>
    </source>
</evidence>
<dbReference type="RefSeq" id="WP_102478004.1">
    <property type="nucleotide sequence ID" value="NZ_MDBN01000095.1"/>
</dbReference>